<keyword evidence="1 2" id="KW-0676">Redox-active center</keyword>
<name>A0AAE6SPR6_AERME</name>
<dbReference type="InterPro" id="IPR033954">
    <property type="entry name" value="DiS-bond_Isoase_DsbC/G"/>
</dbReference>
<dbReference type="InterPro" id="IPR012336">
    <property type="entry name" value="Thioredoxin-like_fold"/>
</dbReference>
<accession>A0AAE6SPR6</accession>
<gene>
    <name evidence="4" type="ORF">GWI30_22775</name>
</gene>
<keyword evidence="2" id="KW-0732">Signal</keyword>
<keyword evidence="4" id="KW-0614">Plasmid</keyword>
<dbReference type="SUPFAM" id="SSF52833">
    <property type="entry name" value="Thioredoxin-like"/>
    <property type="match status" value="1"/>
</dbReference>
<comment type="function">
    <text evidence="2">Required for disulfide bond formation in some periplasmic proteins. Acts by transferring its disulfide bond to other proteins and is reduced in the process.</text>
</comment>
<feature type="chain" id="PRO_5041781907" description="Thiol:disulfide interchange protein" evidence="2">
    <location>
        <begin position="22"/>
        <end position="241"/>
    </location>
</feature>
<sequence>MKRTLTLLLLASLSMAGTVTAASDDTELNAIAAKMKARNIAVDKVQRLSKHLIEMSINGETVYATPDGDIMLFGQAVQFDKNNRPTNLTVAASWRQAETMIADGTAMTFKAPKEKASVVVFTDVTCGYCQKFHSQVPELTAKGITVHYVAYPRSGPGTPSFENMSSAWCAADPREAISALFLGGQVPNAKCAKGNAVDKGWALGQKVSLQGTPTLMLPGGHLVTGYHSVEDIIKMLAVPTA</sequence>
<dbReference type="InterPro" id="IPR051470">
    <property type="entry name" value="Thiol:disulfide_interchange"/>
</dbReference>
<dbReference type="Proteomes" id="UP000463871">
    <property type="component" value="Plasmid pMC64A"/>
</dbReference>
<comment type="similarity">
    <text evidence="2">Belongs to the thioredoxin family. DsbC subfamily.</text>
</comment>
<evidence type="ECO:0000313" key="5">
    <source>
        <dbReference type="Proteomes" id="UP000463871"/>
    </source>
</evidence>
<comment type="subcellular location">
    <subcellularLocation>
        <location evidence="2">Periplasm</location>
    </subcellularLocation>
</comment>
<feature type="domain" description="Thioredoxin-like fold" evidence="3">
    <location>
        <begin position="112"/>
        <end position="236"/>
    </location>
</feature>
<evidence type="ECO:0000313" key="4">
    <source>
        <dbReference type="EMBL" id="QHQ53665.1"/>
    </source>
</evidence>
<dbReference type="GO" id="GO:0042597">
    <property type="term" value="C:periplasmic space"/>
    <property type="evidence" value="ECO:0007669"/>
    <property type="project" value="UniProtKB-SubCell"/>
</dbReference>
<evidence type="ECO:0000259" key="3">
    <source>
        <dbReference type="Pfam" id="PF13098"/>
    </source>
</evidence>
<reference evidence="4 5" key="1">
    <citation type="submission" date="2020-01" db="EMBL/GenBank/DDBJ databases">
        <title>Complete genome of Aeromonas media MC64.</title>
        <authorList>
            <person name="Cao G."/>
            <person name="Fu J."/>
            <person name="Zhong C."/>
        </authorList>
    </citation>
    <scope>NUCLEOTIDE SEQUENCE [LARGE SCALE GENOMIC DNA]</scope>
    <source>
        <strain evidence="4 5">MC64</strain>
        <plasmid evidence="5">pmc64a</plasmid>
    </source>
</reference>
<dbReference type="PROSITE" id="PS00194">
    <property type="entry name" value="THIOREDOXIN_1"/>
    <property type="match status" value="1"/>
</dbReference>
<evidence type="ECO:0000256" key="1">
    <source>
        <dbReference type="ARBA" id="ARBA00023284"/>
    </source>
</evidence>
<dbReference type="PANTHER" id="PTHR35272:SF3">
    <property type="entry name" value="THIOL:DISULFIDE INTERCHANGE PROTEIN DSBC"/>
    <property type="match status" value="1"/>
</dbReference>
<dbReference type="PANTHER" id="PTHR35272">
    <property type="entry name" value="THIOL:DISULFIDE INTERCHANGE PROTEIN DSBC-RELATED"/>
    <property type="match status" value="1"/>
</dbReference>
<proteinExistence type="inferred from homology"/>
<keyword evidence="2" id="KW-0574">Periplasm</keyword>
<dbReference type="EMBL" id="CP047963">
    <property type="protein sequence ID" value="QHQ53665.1"/>
    <property type="molecule type" value="Genomic_DNA"/>
</dbReference>
<geneLocation type="plasmid" evidence="5">
    <name>pmc64a</name>
</geneLocation>
<protein>
    <recommendedName>
        <fullName evidence="2">Thiol:disulfide interchange protein</fullName>
    </recommendedName>
</protein>
<dbReference type="AlphaFoldDB" id="A0AAE6SPR6"/>
<organism evidence="4 5">
    <name type="scientific">Aeromonas media</name>
    <dbReference type="NCBI Taxonomy" id="651"/>
    <lineage>
        <taxon>Bacteria</taxon>
        <taxon>Pseudomonadati</taxon>
        <taxon>Pseudomonadota</taxon>
        <taxon>Gammaproteobacteria</taxon>
        <taxon>Aeromonadales</taxon>
        <taxon>Aeromonadaceae</taxon>
        <taxon>Aeromonas</taxon>
    </lineage>
</organism>
<dbReference type="CDD" id="cd03020">
    <property type="entry name" value="DsbA_DsbC_DsbG"/>
    <property type="match status" value="1"/>
</dbReference>
<feature type="signal peptide" evidence="2">
    <location>
        <begin position="1"/>
        <end position="21"/>
    </location>
</feature>
<dbReference type="Pfam" id="PF13098">
    <property type="entry name" value="Thioredoxin_2"/>
    <property type="match status" value="1"/>
</dbReference>
<dbReference type="Gene3D" id="3.40.30.10">
    <property type="entry name" value="Glutaredoxin"/>
    <property type="match status" value="1"/>
</dbReference>
<evidence type="ECO:0000256" key="2">
    <source>
        <dbReference type="RuleBase" id="RU364038"/>
    </source>
</evidence>
<dbReference type="InterPro" id="IPR017937">
    <property type="entry name" value="Thioredoxin_CS"/>
</dbReference>
<dbReference type="RefSeq" id="WP_161507966.1">
    <property type="nucleotide sequence ID" value="NZ_CAWPID010000002.1"/>
</dbReference>
<dbReference type="InterPro" id="IPR036249">
    <property type="entry name" value="Thioredoxin-like_sf"/>
</dbReference>